<organism evidence="16 17">
    <name type="scientific">Sporosarcina gallistercoris</name>
    <dbReference type="NCBI Taxonomy" id="2762245"/>
    <lineage>
        <taxon>Bacteria</taxon>
        <taxon>Bacillati</taxon>
        <taxon>Bacillota</taxon>
        <taxon>Bacilli</taxon>
        <taxon>Bacillales</taxon>
        <taxon>Caryophanaceae</taxon>
        <taxon>Sporosarcina</taxon>
    </lineage>
</organism>
<evidence type="ECO:0000256" key="5">
    <source>
        <dbReference type="ARBA" id="ARBA00022679"/>
    </source>
</evidence>
<keyword evidence="10 15" id="KW-1133">Transmembrane helix</keyword>
<dbReference type="CDD" id="cd14265">
    <property type="entry name" value="UDPK_IM_like"/>
    <property type="match status" value="1"/>
</dbReference>
<evidence type="ECO:0000313" key="16">
    <source>
        <dbReference type="EMBL" id="MBD7906855.1"/>
    </source>
</evidence>
<keyword evidence="7" id="KW-0547">Nucleotide-binding</keyword>
<evidence type="ECO:0000256" key="3">
    <source>
        <dbReference type="ARBA" id="ARBA00022475"/>
    </source>
</evidence>
<keyword evidence="12 15" id="KW-0472">Membrane</keyword>
<comment type="caution">
    <text evidence="16">The sequence shown here is derived from an EMBL/GenBank/DDBJ whole genome shotgun (WGS) entry which is preliminary data.</text>
</comment>
<evidence type="ECO:0000256" key="2">
    <source>
        <dbReference type="ARBA" id="ARBA00005967"/>
    </source>
</evidence>
<dbReference type="Gene3D" id="1.10.287.3610">
    <property type="match status" value="1"/>
</dbReference>
<dbReference type="Pfam" id="PF01219">
    <property type="entry name" value="DAGK_prokar"/>
    <property type="match status" value="1"/>
</dbReference>
<keyword evidence="11" id="KW-0443">Lipid metabolism</keyword>
<evidence type="ECO:0000256" key="13">
    <source>
        <dbReference type="ARBA" id="ARBA00023209"/>
    </source>
</evidence>
<feature type="transmembrane region" description="Helical" evidence="15">
    <location>
        <begin position="38"/>
        <end position="56"/>
    </location>
</feature>
<evidence type="ECO:0000256" key="14">
    <source>
        <dbReference type="ARBA" id="ARBA00023264"/>
    </source>
</evidence>
<comment type="subcellular location">
    <subcellularLocation>
        <location evidence="1">Cell membrane</location>
        <topology evidence="1">Multi-pass membrane protein</topology>
    </subcellularLocation>
</comment>
<dbReference type="Proteomes" id="UP000659496">
    <property type="component" value="Unassembled WGS sequence"/>
</dbReference>
<evidence type="ECO:0000256" key="6">
    <source>
        <dbReference type="ARBA" id="ARBA00022692"/>
    </source>
</evidence>
<dbReference type="PANTHER" id="PTHR34299">
    <property type="entry name" value="DIACYLGLYCEROL KINASE"/>
    <property type="match status" value="1"/>
</dbReference>
<proteinExistence type="inferred from homology"/>
<evidence type="ECO:0000256" key="11">
    <source>
        <dbReference type="ARBA" id="ARBA00023098"/>
    </source>
</evidence>
<feature type="transmembrane region" description="Helical" evidence="15">
    <location>
        <begin position="103"/>
        <end position="124"/>
    </location>
</feature>
<evidence type="ECO:0000256" key="15">
    <source>
        <dbReference type="SAM" id="Phobius"/>
    </source>
</evidence>
<evidence type="ECO:0000256" key="7">
    <source>
        <dbReference type="ARBA" id="ARBA00022741"/>
    </source>
</evidence>
<dbReference type="InterPro" id="IPR000829">
    <property type="entry name" value="DAGK"/>
</dbReference>
<evidence type="ECO:0000256" key="10">
    <source>
        <dbReference type="ARBA" id="ARBA00022989"/>
    </source>
</evidence>
<gene>
    <name evidence="16" type="ORF">H9659_00740</name>
</gene>
<sequence>MKFCSRSDSRDDTVKNFIKAFTYAWMGIVHGAAQERNVKFHLVAAIVVIVAGWLTGLSRFEWIVITAVIALVIALELMNAAVERVVDLVTQERHPLAKQAKDLAAGAVLVFSIASAIIGVLIFLPKWLM</sequence>
<keyword evidence="14" id="KW-1208">Phospholipid metabolism</keyword>
<dbReference type="GO" id="GO:0016301">
    <property type="term" value="F:kinase activity"/>
    <property type="evidence" value="ECO:0007669"/>
    <property type="project" value="UniProtKB-KW"/>
</dbReference>
<protein>
    <submittedName>
        <fullName evidence="16">Diacylglycerol kinase family protein</fullName>
    </submittedName>
</protein>
<evidence type="ECO:0000256" key="1">
    <source>
        <dbReference type="ARBA" id="ARBA00004651"/>
    </source>
</evidence>
<dbReference type="EMBL" id="JACSQY010000001">
    <property type="protein sequence ID" value="MBD7906855.1"/>
    <property type="molecule type" value="Genomic_DNA"/>
</dbReference>
<keyword evidence="6 15" id="KW-0812">Transmembrane</keyword>
<keyword evidence="3" id="KW-1003">Cell membrane</keyword>
<evidence type="ECO:0000256" key="9">
    <source>
        <dbReference type="ARBA" id="ARBA00022840"/>
    </source>
</evidence>
<keyword evidence="9" id="KW-0067">ATP-binding</keyword>
<evidence type="ECO:0000256" key="12">
    <source>
        <dbReference type="ARBA" id="ARBA00023136"/>
    </source>
</evidence>
<keyword evidence="8 16" id="KW-0418">Kinase</keyword>
<comment type="similarity">
    <text evidence="2">Belongs to the bacterial diacylglycerol kinase family.</text>
</comment>
<accession>A0ABR8PFA2</accession>
<keyword evidence="5" id="KW-0808">Transferase</keyword>
<dbReference type="InterPro" id="IPR033717">
    <property type="entry name" value="UDPK"/>
</dbReference>
<reference evidence="16 17" key="1">
    <citation type="submission" date="2020-08" db="EMBL/GenBank/DDBJ databases">
        <title>A Genomic Blueprint of the Chicken Gut Microbiome.</title>
        <authorList>
            <person name="Gilroy R."/>
            <person name="Ravi A."/>
            <person name="Getino M."/>
            <person name="Pursley I."/>
            <person name="Horton D.L."/>
            <person name="Alikhan N.-F."/>
            <person name="Baker D."/>
            <person name="Gharbi K."/>
            <person name="Hall N."/>
            <person name="Watson M."/>
            <person name="Adriaenssens E.M."/>
            <person name="Foster-Nyarko E."/>
            <person name="Jarju S."/>
            <person name="Secka A."/>
            <person name="Antonio M."/>
            <person name="Oren A."/>
            <person name="Chaudhuri R."/>
            <person name="La Ragione R.M."/>
            <person name="Hildebrand F."/>
            <person name="Pallen M.J."/>
        </authorList>
    </citation>
    <scope>NUCLEOTIDE SEQUENCE [LARGE SCALE GENOMIC DNA]</scope>
    <source>
        <strain evidence="16 17">Sa3CUA8</strain>
    </source>
</reference>
<evidence type="ECO:0000256" key="8">
    <source>
        <dbReference type="ARBA" id="ARBA00022777"/>
    </source>
</evidence>
<dbReference type="InterPro" id="IPR036945">
    <property type="entry name" value="DAGK_sf"/>
</dbReference>
<keyword evidence="13" id="KW-0594">Phospholipid biosynthesis</keyword>
<feature type="transmembrane region" description="Helical" evidence="15">
    <location>
        <begin position="62"/>
        <end position="82"/>
    </location>
</feature>
<keyword evidence="4" id="KW-0444">Lipid biosynthesis</keyword>
<name>A0ABR8PFA2_9BACL</name>
<evidence type="ECO:0000313" key="17">
    <source>
        <dbReference type="Proteomes" id="UP000659496"/>
    </source>
</evidence>
<keyword evidence="17" id="KW-1185">Reference proteome</keyword>
<evidence type="ECO:0000256" key="4">
    <source>
        <dbReference type="ARBA" id="ARBA00022516"/>
    </source>
</evidence>
<dbReference type="PANTHER" id="PTHR34299:SF1">
    <property type="entry name" value="DIACYLGLYCEROL KINASE"/>
    <property type="match status" value="1"/>
</dbReference>